<name>A0A366XTW8_9BACI</name>
<dbReference type="GO" id="GO:0016020">
    <property type="term" value="C:membrane"/>
    <property type="evidence" value="ECO:0007669"/>
    <property type="project" value="InterPro"/>
</dbReference>
<dbReference type="AlphaFoldDB" id="A0A366XTW8"/>
<evidence type="ECO:0000256" key="1">
    <source>
        <dbReference type="SAM" id="Phobius"/>
    </source>
</evidence>
<gene>
    <name evidence="2" type="ORF">DS031_09790</name>
</gene>
<comment type="caution">
    <text evidence="2">The sequence shown here is derived from an EMBL/GenBank/DDBJ whole genome shotgun (WGS) entry which is preliminary data.</text>
</comment>
<feature type="transmembrane region" description="Helical" evidence="1">
    <location>
        <begin position="292"/>
        <end position="312"/>
    </location>
</feature>
<feature type="transmembrane region" description="Helical" evidence="1">
    <location>
        <begin position="28"/>
        <end position="55"/>
    </location>
</feature>
<dbReference type="GO" id="GO:0015297">
    <property type="term" value="F:antiporter activity"/>
    <property type="evidence" value="ECO:0007669"/>
    <property type="project" value="InterPro"/>
</dbReference>
<feature type="transmembrane region" description="Helical" evidence="1">
    <location>
        <begin position="75"/>
        <end position="96"/>
    </location>
</feature>
<keyword evidence="1" id="KW-0472">Membrane</keyword>
<dbReference type="GO" id="GO:0042910">
    <property type="term" value="F:xenobiotic transmembrane transporter activity"/>
    <property type="evidence" value="ECO:0007669"/>
    <property type="project" value="InterPro"/>
</dbReference>
<dbReference type="Pfam" id="PF01554">
    <property type="entry name" value="MatE"/>
    <property type="match status" value="2"/>
</dbReference>
<dbReference type="Proteomes" id="UP000253314">
    <property type="component" value="Unassembled WGS sequence"/>
</dbReference>
<reference evidence="2 3" key="1">
    <citation type="submission" date="2018-07" db="EMBL/GenBank/DDBJ databases">
        <title>Lottiidibacillus patelloidae gen. nov., sp. nov., isolated from the intestinal tract of a marine limpet and the reclassification of B. taeanensis BH030017T, B. algicola KMM 3737T and B. hwajinpoensis SW-72T as genus Lottiidibacillus.</title>
        <authorList>
            <person name="Liu R."/>
            <person name="Huang Z."/>
        </authorList>
    </citation>
    <scope>NUCLEOTIDE SEQUENCE [LARGE SCALE GENOMIC DNA]</scope>
    <source>
        <strain evidence="2 3">BH030017</strain>
    </source>
</reference>
<feature type="transmembrane region" description="Helical" evidence="1">
    <location>
        <begin position="332"/>
        <end position="353"/>
    </location>
</feature>
<feature type="transmembrane region" description="Helical" evidence="1">
    <location>
        <begin position="148"/>
        <end position="170"/>
    </location>
</feature>
<dbReference type="PANTHER" id="PTHR42925">
    <property type="entry name" value="MULTIDRUG AND TOXIN EFFLUX PROTEIN MATE FAMILY"/>
    <property type="match status" value="1"/>
</dbReference>
<evidence type="ECO:0000313" key="3">
    <source>
        <dbReference type="Proteomes" id="UP000253314"/>
    </source>
</evidence>
<feature type="transmembrane region" description="Helical" evidence="1">
    <location>
        <begin position="108"/>
        <end position="128"/>
    </location>
</feature>
<feature type="transmembrane region" description="Helical" evidence="1">
    <location>
        <begin position="210"/>
        <end position="233"/>
    </location>
</feature>
<accession>A0A366XTW8</accession>
<sequence length="379" mass="42898">MLLPFIMADHKVRSSLMKVNHQLPVRELGLFSITWPIFIETLLNIFIRFVDIFMLSFVSDEAVSAVGVSNELMTFTFILFNFVAMGTSVVILQFLGAGKIRDVSRLSANAISINLGFDLLISGIVFALREPLMRMYNLSPVLMEYADVYIMIVGRTLFTQAMILSVSAIIRSYGYTKEIMYATLGMNVLNIIGNYLLISGSFGLPELGVTGAAIATAVSRTFAMIALFVMMYWRLEMKIRLRDYLRIRSDYVKRILQIGVPAAREHMSYYSSQMMITFFITFLRESALEARVYILQIVNFIFLFAISVAKGMQILVGHMVSAGENERAFRQLFSSLKISIHVVLGAAFIVSFFREELLRLFTNDSEIITESSNEKAHLL</sequence>
<dbReference type="PANTHER" id="PTHR42925:SF1">
    <property type="entry name" value="VIRULENCE FACTOR MVIN"/>
    <property type="match status" value="1"/>
</dbReference>
<dbReference type="NCBIfam" id="TIGR00797">
    <property type="entry name" value="matE"/>
    <property type="match status" value="1"/>
</dbReference>
<organism evidence="2 3">
    <name type="scientific">Bacillus taeanensis</name>
    <dbReference type="NCBI Taxonomy" id="273032"/>
    <lineage>
        <taxon>Bacteria</taxon>
        <taxon>Bacillati</taxon>
        <taxon>Bacillota</taxon>
        <taxon>Bacilli</taxon>
        <taxon>Bacillales</taxon>
        <taxon>Bacillaceae</taxon>
        <taxon>Bacillus</taxon>
    </lineage>
</organism>
<keyword evidence="1" id="KW-0812">Transmembrane</keyword>
<dbReference type="InterPro" id="IPR047135">
    <property type="entry name" value="YsiQ"/>
</dbReference>
<evidence type="ECO:0000313" key="2">
    <source>
        <dbReference type="EMBL" id="RBW69810.1"/>
    </source>
</evidence>
<feature type="transmembrane region" description="Helical" evidence="1">
    <location>
        <begin position="179"/>
        <end position="198"/>
    </location>
</feature>
<keyword evidence="1" id="KW-1133">Transmembrane helix</keyword>
<dbReference type="InterPro" id="IPR002528">
    <property type="entry name" value="MATE_fam"/>
</dbReference>
<keyword evidence="3" id="KW-1185">Reference proteome</keyword>
<proteinExistence type="predicted"/>
<protein>
    <submittedName>
        <fullName evidence="2">MATE family efflux transporter</fullName>
    </submittedName>
</protein>
<dbReference type="CDD" id="cd13134">
    <property type="entry name" value="MATE_like_8"/>
    <property type="match status" value="1"/>
</dbReference>
<dbReference type="EMBL" id="QOCW01000008">
    <property type="protein sequence ID" value="RBW69810.1"/>
    <property type="molecule type" value="Genomic_DNA"/>
</dbReference>